<accession>A0A6I8TJT3</accession>
<dbReference type="PANTHER" id="PTHR23301">
    <property type="entry name" value="CHITIN BINDING PERITROPHIN-A"/>
    <property type="match status" value="1"/>
</dbReference>
<feature type="signal peptide" evidence="7">
    <location>
        <begin position="1"/>
        <end position="22"/>
    </location>
</feature>
<dbReference type="GO" id="GO:0005576">
    <property type="term" value="C:extracellular region"/>
    <property type="evidence" value="ECO:0007669"/>
    <property type="project" value="InterPro"/>
</dbReference>
<dbReference type="InterPro" id="IPR002557">
    <property type="entry name" value="Chitin-bd_dom"/>
</dbReference>
<keyword evidence="2 7" id="KW-0732">Signal</keyword>
<evidence type="ECO:0000256" key="3">
    <source>
        <dbReference type="ARBA" id="ARBA00022737"/>
    </source>
</evidence>
<dbReference type="GO" id="GO:0008061">
    <property type="term" value="F:chitin binding"/>
    <property type="evidence" value="ECO:0007669"/>
    <property type="project" value="UniProtKB-KW"/>
</dbReference>
<proteinExistence type="predicted"/>
<evidence type="ECO:0000256" key="4">
    <source>
        <dbReference type="ARBA" id="ARBA00023157"/>
    </source>
</evidence>
<dbReference type="PRINTS" id="PR01217">
    <property type="entry name" value="PRICHEXTENSN"/>
</dbReference>
<dbReference type="SMART" id="SM00494">
    <property type="entry name" value="ChtBD2"/>
    <property type="match status" value="5"/>
</dbReference>
<feature type="domain" description="Chitin-binding type-2" evidence="8">
    <location>
        <begin position="248"/>
        <end position="306"/>
    </location>
</feature>
<dbReference type="Gene3D" id="2.170.140.10">
    <property type="entry name" value="Chitin binding domain"/>
    <property type="match status" value="5"/>
</dbReference>
<dbReference type="PANTHER" id="PTHR23301:SF0">
    <property type="entry name" value="CHITIN-BINDING TYPE-2 DOMAIN-CONTAINING PROTEIN-RELATED"/>
    <property type="match status" value="1"/>
</dbReference>
<evidence type="ECO:0000256" key="7">
    <source>
        <dbReference type="SAM" id="SignalP"/>
    </source>
</evidence>
<evidence type="ECO:0000256" key="1">
    <source>
        <dbReference type="ARBA" id="ARBA00022669"/>
    </source>
</evidence>
<keyword evidence="10" id="KW-1185">Reference proteome</keyword>
<name>A0A6I8TJT3_AEDAE</name>
<dbReference type="PROSITE" id="PS50940">
    <property type="entry name" value="CHIT_BIND_II"/>
    <property type="match status" value="5"/>
</dbReference>
<dbReference type="EnsemblMetazoa" id="AAEL019698-RA">
    <property type="protein sequence ID" value="AAEL019698-PA"/>
    <property type="gene ID" value="AAEL019698"/>
</dbReference>
<reference evidence="9" key="2">
    <citation type="submission" date="2020-05" db="UniProtKB">
        <authorList>
            <consortium name="EnsemblMetazoa"/>
        </authorList>
    </citation>
    <scope>IDENTIFICATION</scope>
    <source>
        <strain evidence="9">LVP_AGWG</strain>
    </source>
</reference>
<feature type="domain" description="Chitin-binding type-2" evidence="8">
    <location>
        <begin position="102"/>
        <end position="159"/>
    </location>
</feature>
<evidence type="ECO:0000259" key="8">
    <source>
        <dbReference type="PROSITE" id="PS50940"/>
    </source>
</evidence>
<feature type="region of interest" description="Disordered" evidence="6">
    <location>
        <begin position="309"/>
        <end position="456"/>
    </location>
</feature>
<evidence type="ECO:0000313" key="10">
    <source>
        <dbReference type="Proteomes" id="UP000008820"/>
    </source>
</evidence>
<feature type="domain" description="Chitin-binding type-2" evidence="8">
    <location>
        <begin position="23"/>
        <end position="77"/>
    </location>
</feature>
<dbReference type="InParanoid" id="A0A6I8TJT3"/>
<protein>
    <recommendedName>
        <fullName evidence="8">Chitin-binding type-2 domain-containing protein</fullName>
    </recommendedName>
</protein>
<evidence type="ECO:0000313" key="9">
    <source>
        <dbReference type="EnsemblMetazoa" id="AAEL019698-PA"/>
    </source>
</evidence>
<keyword evidence="3" id="KW-0677">Repeat</keyword>
<keyword evidence="4" id="KW-1015">Disulfide bond</keyword>
<keyword evidence="5" id="KW-0325">Glycoprotein</keyword>
<dbReference type="OrthoDB" id="6020543at2759"/>
<keyword evidence="1" id="KW-0147">Chitin-binding</keyword>
<dbReference type="InterPro" id="IPR036508">
    <property type="entry name" value="Chitin-bd_dom_sf"/>
</dbReference>
<dbReference type="SUPFAM" id="SSF57625">
    <property type="entry name" value="Invertebrate chitin-binding proteins"/>
    <property type="match status" value="5"/>
</dbReference>
<dbReference type="InterPro" id="IPR051940">
    <property type="entry name" value="Chitin_bind-dev_reg"/>
</dbReference>
<evidence type="ECO:0000256" key="2">
    <source>
        <dbReference type="ARBA" id="ARBA00022729"/>
    </source>
</evidence>
<feature type="compositionally biased region" description="Pro residues" evidence="6">
    <location>
        <begin position="330"/>
        <end position="449"/>
    </location>
</feature>
<dbReference type="Proteomes" id="UP000008820">
    <property type="component" value="Chromosome 3"/>
</dbReference>
<feature type="chain" id="PRO_5043321794" description="Chitin-binding type-2 domain-containing protein" evidence="7">
    <location>
        <begin position="23"/>
        <end position="547"/>
    </location>
</feature>
<evidence type="ECO:0000256" key="6">
    <source>
        <dbReference type="SAM" id="MobiDB-lite"/>
    </source>
</evidence>
<feature type="domain" description="Chitin-binding type-2" evidence="8">
    <location>
        <begin position="488"/>
        <end position="544"/>
    </location>
</feature>
<dbReference type="Pfam" id="PF01607">
    <property type="entry name" value="CBM_14"/>
    <property type="match status" value="5"/>
</dbReference>
<evidence type="ECO:0000256" key="5">
    <source>
        <dbReference type="ARBA" id="ARBA00023180"/>
    </source>
</evidence>
<gene>
    <name evidence="9" type="primary">5572126</name>
</gene>
<organism evidence="9 10">
    <name type="scientific">Aedes aegypti</name>
    <name type="common">Yellowfever mosquito</name>
    <name type="synonym">Culex aegypti</name>
    <dbReference type="NCBI Taxonomy" id="7159"/>
    <lineage>
        <taxon>Eukaryota</taxon>
        <taxon>Metazoa</taxon>
        <taxon>Ecdysozoa</taxon>
        <taxon>Arthropoda</taxon>
        <taxon>Hexapoda</taxon>
        <taxon>Insecta</taxon>
        <taxon>Pterygota</taxon>
        <taxon>Neoptera</taxon>
        <taxon>Endopterygota</taxon>
        <taxon>Diptera</taxon>
        <taxon>Nematocera</taxon>
        <taxon>Culicoidea</taxon>
        <taxon>Culicidae</taxon>
        <taxon>Culicinae</taxon>
        <taxon>Aedini</taxon>
        <taxon>Aedes</taxon>
        <taxon>Stegomyia</taxon>
    </lineage>
</organism>
<feature type="domain" description="Chitin-binding type-2" evidence="8">
    <location>
        <begin position="179"/>
        <end position="236"/>
    </location>
</feature>
<dbReference type="AlphaFoldDB" id="A0A6I8TJT3"/>
<reference evidence="9 10" key="1">
    <citation type="submission" date="2017-06" db="EMBL/GenBank/DDBJ databases">
        <title>Aedes aegypti genome working group (AGWG) sequencing and assembly.</title>
        <authorList>
            <consortium name="Aedes aegypti Genome Working Group (AGWG)"/>
            <person name="Matthews B.J."/>
        </authorList>
    </citation>
    <scope>NUCLEOTIDE SEQUENCE [LARGE SCALE GENOMIC DNA]</scope>
    <source>
        <strain evidence="9 10">LVP_AGWG</strain>
    </source>
</reference>
<sequence>MVLRKVWSAVAFIICFQSAIDAAGICGNATIRKHWSDCNKFVECGESSTVIFECPERSFFNSETLVCDFAMYAECVVDLEAEVQFFGQQRMLESAPGVLVTIDTCNQNPLGAKLPHPDFCNMFYHCSPSGPILFECPANLLFCPKRNVCNWPQFVECGITEGEVNGECPENCFPDKRCPLNCYPDLNTTVLPHPSMCTAYLRCIDGCACFQNCAAGLYWSTNLGRCVERVRSECVEIERPSCPECIMHENCPPVDDPNNPIRFPYPGRCDAYMKCHQGQACKVECPEGLEFDPETEVCDIPWGCVPGTTAVTTDGTDDPDETPITTPITTPEPPVTSPITTPDPPVTTPVTTPEPPVTTPITTPDPPVTTPITTPDPPVTTPITTPEPPVTTPDPPVTTPVTTPEPPITTPDPPVTTPITTPDPPVTTPITTPDPPVTTPITTPEPPVTTPDTTPITTPVTTPVVTTEPPLCPVCPPGVCHPDDRCPVDPCQECDPLLLPHPDDCAMFYKCTHGYACEMRCPSGLHWSSAMNRCEWPKLGDCALGEQ</sequence>